<gene>
    <name evidence="3" type="ORF">N7476_000039</name>
</gene>
<evidence type="ECO:0000313" key="3">
    <source>
        <dbReference type="EMBL" id="KAJ5330256.1"/>
    </source>
</evidence>
<dbReference type="PANTHER" id="PTHR12598:SF0">
    <property type="entry name" value="COPPER HOMEOSTASIS PROTEIN CUTC HOMOLOG"/>
    <property type="match status" value="1"/>
</dbReference>
<comment type="similarity">
    <text evidence="1">Belongs to the CutC family.</text>
</comment>
<dbReference type="Pfam" id="PF03932">
    <property type="entry name" value="CutC"/>
    <property type="match status" value="1"/>
</dbReference>
<dbReference type="InterPro" id="IPR036822">
    <property type="entry name" value="CutC-like_dom_sf"/>
</dbReference>
<evidence type="ECO:0000256" key="2">
    <source>
        <dbReference type="ARBA" id="ARBA00019014"/>
    </source>
</evidence>
<dbReference type="OrthoDB" id="7392499at2759"/>
<keyword evidence="4" id="KW-1185">Reference proteome</keyword>
<dbReference type="AlphaFoldDB" id="A0A9W9QAU9"/>
<evidence type="ECO:0000313" key="4">
    <source>
        <dbReference type="Proteomes" id="UP001147746"/>
    </source>
</evidence>
<proteinExistence type="inferred from homology"/>
<dbReference type="Gene3D" id="3.20.20.380">
    <property type="entry name" value="Copper homeostasis (CutC) domain"/>
    <property type="match status" value="1"/>
</dbReference>
<organism evidence="3 4">
    <name type="scientific">Penicillium atrosanguineum</name>
    <dbReference type="NCBI Taxonomy" id="1132637"/>
    <lineage>
        <taxon>Eukaryota</taxon>
        <taxon>Fungi</taxon>
        <taxon>Dikarya</taxon>
        <taxon>Ascomycota</taxon>
        <taxon>Pezizomycotina</taxon>
        <taxon>Eurotiomycetes</taxon>
        <taxon>Eurotiomycetidae</taxon>
        <taxon>Eurotiales</taxon>
        <taxon>Aspergillaceae</taxon>
        <taxon>Penicillium</taxon>
    </lineage>
</organism>
<dbReference type="EMBL" id="JAPZBO010000001">
    <property type="protein sequence ID" value="KAJ5330256.1"/>
    <property type="molecule type" value="Genomic_DNA"/>
</dbReference>
<reference evidence="3" key="1">
    <citation type="submission" date="2022-12" db="EMBL/GenBank/DDBJ databases">
        <authorList>
            <person name="Petersen C."/>
        </authorList>
    </citation>
    <scope>NUCLEOTIDE SEQUENCE</scope>
    <source>
        <strain evidence="3">IBT 21472</strain>
    </source>
</reference>
<protein>
    <recommendedName>
        <fullName evidence="2">Copper homeostasis protein cutC homolog</fullName>
    </recommendedName>
</protein>
<comment type="caution">
    <text evidence="3">The sequence shown here is derived from an EMBL/GenBank/DDBJ whole genome shotgun (WGS) entry which is preliminary data.</text>
</comment>
<accession>A0A9W9QAU9</accession>
<dbReference type="Proteomes" id="UP001147746">
    <property type="component" value="Unassembled WGS sequence"/>
</dbReference>
<name>A0A9W9QAU9_9EURO</name>
<dbReference type="InterPro" id="IPR005627">
    <property type="entry name" value="CutC-like"/>
</dbReference>
<dbReference type="GO" id="GO:0005507">
    <property type="term" value="F:copper ion binding"/>
    <property type="evidence" value="ECO:0007669"/>
    <property type="project" value="TreeGrafter"/>
</dbReference>
<sequence>MTPLLEIACFNQESAINAANGGADRIELCRDYASGGLSPAATTLMELKSQITVPIYVMIRPHSNGFCYDKESFEIMKTTLSNMRNLGADGFVFGILNPLSGDSSKSLSSWIDVARNKELVKLAKGKPCTFHRAFDCIPESHWDTALDDLKGCGFASVLTSGGPSSDRAIDCVDRLADLTQRLDPLQSHSQKSCNPLQIIVGGAVRANNVQVLRETSHAQAFHSSALISSDETVATSEVESLRAMLRGNPLQRKSTP</sequence>
<dbReference type="SUPFAM" id="SSF110395">
    <property type="entry name" value="CutC-like"/>
    <property type="match status" value="1"/>
</dbReference>
<reference evidence="3" key="2">
    <citation type="journal article" date="2023" name="IMA Fungus">
        <title>Comparative genomic study of the Penicillium genus elucidates a diverse pangenome and 15 lateral gene transfer events.</title>
        <authorList>
            <person name="Petersen C."/>
            <person name="Sorensen T."/>
            <person name="Nielsen M.R."/>
            <person name="Sondergaard T.E."/>
            <person name="Sorensen J.L."/>
            <person name="Fitzpatrick D.A."/>
            <person name="Frisvad J.C."/>
            <person name="Nielsen K.L."/>
        </authorList>
    </citation>
    <scope>NUCLEOTIDE SEQUENCE</scope>
    <source>
        <strain evidence="3">IBT 21472</strain>
    </source>
</reference>
<dbReference type="PANTHER" id="PTHR12598">
    <property type="entry name" value="COPPER HOMEOSTASIS PROTEIN CUTC"/>
    <property type="match status" value="1"/>
</dbReference>
<evidence type="ECO:0000256" key="1">
    <source>
        <dbReference type="ARBA" id="ARBA00007768"/>
    </source>
</evidence>